<dbReference type="GO" id="GO:0016846">
    <property type="term" value="F:carbon-sulfur lyase activity"/>
    <property type="evidence" value="ECO:0007669"/>
    <property type="project" value="TreeGrafter"/>
</dbReference>
<dbReference type="Gene3D" id="3.40.640.10">
    <property type="entry name" value="Type I PLP-dependent aspartate aminotransferase-like (Major domain)"/>
    <property type="match status" value="1"/>
</dbReference>
<protein>
    <recommendedName>
        <fullName evidence="8">Methionine gamma-lyase</fullName>
    </recommendedName>
</protein>
<reference evidence="6 7" key="1">
    <citation type="submission" date="2017-09" db="EMBL/GenBank/DDBJ databases">
        <title>WGS assembly of Aquilegia coerulea Goldsmith.</title>
        <authorList>
            <person name="Hodges S."/>
            <person name="Kramer E."/>
            <person name="Nordborg M."/>
            <person name="Tomkins J."/>
            <person name="Borevitz J."/>
            <person name="Derieg N."/>
            <person name="Yan J."/>
            <person name="Mihaltcheva S."/>
            <person name="Hayes R.D."/>
            <person name="Rokhsar D."/>
        </authorList>
    </citation>
    <scope>NUCLEOTIDE SEQUENCE [LARGE SCALE GENOMIC DNA]</scope>
    <source>
        <strain evidence="7">cv. Goldsmith</strain>
    </source>
</reference>
<evidence type="ECO:0000256" key="3">
    <source>
        <dbReference type="ARBA" id="ARBA00022898"/>
    </source>
</evidence>
<dbReference type="GO" id="GO:0019346">
    <property type="term" value="P:transsulfuration"/>
    <property type="evidence" value="ECO:0007669"/>
    <property type="project" value="InterPro"/>
</dbReference>
<evidence type="ECO:0000256" key="2">
    <source>
        <dbReference type="ARBA" id="ARBA00009077"/>
    </source>
</evidence>
<name>A0A2G5DGQ8_AQUCA</name>
<dbReference type="STRING" id="218851.A0A2G5DGQ8"/>
<dbReference type="GO" id="GO:0005737">
    <property type="term" value="C:cytoplasm"/>
    <property type="evidence" value="ECO:0007669"/>
    <property type="project" value="TreeGrafter"/>
</dbReference>
<keyword evidence="7" id="KW-1185">Reference proteome</keyword>
<dbReference type="Gene3D" id="3.90.1150.10">
    <property type="entry name" value="Aspartate Aminotransferase, domain 1"/>
    <property type="match status" value="1"/>
</dbReference>
<dbReference type="FunFam" id="3.90.1150.10:FF:000087">
    <property type="entry name" value="Putative methionine gamma-lyase"/>
    <property type="match status" value="1"/>
</dbReference>
<keyword evidence="3 4" id="KW-0663">Pyridoxal phosphate</keyword>
<comment type="similarity">
    <text evidence="2 5">Belongs to the trans-sulfuration enzymes family.</text>
</comment>
<feature type="modified residue" description="N6-(pyridoxal phosphate)lysine" evidence="4">
    <location>
        <position position="230"/>
    </location>
</feature>
<dbReference type="Pfam" id="PF01053">
    <property type="entry name" value="Cys_Met_Meta_PP"/>
    <property type="match status" value="1"/>
</dbReference>
<evidence type="ECO:0000256" key="5">
    <source>
        <dbReference type="RuleBase" id="RU362118"/>
    </source>
</evidence>
<accession>A0A2G5DGQ8</accession>
<dbReference type="PANTHER" id="PTHR11808">
    <property type="entry name" value="TRANS-SULFURATION ENZYME FAMILY MEMBER"/>
    <property type="match status" value="1"/>
</dbReference>
<evidence type="ECO:0000256" key="1">
    <source>
        <dbReference type="ARBA" id="ARBA00001933"/>
    </source>
</evidence>
<dbReference type="InterPro" id="IPR000277">
    <property type="entry name" value="Cys/Met-Metab_PyrdxlP-dep_enz"/>
</dbReference>
<organism evidence="6 7">
    <name type="scientific">Aquilegia coerulea</name>
    <name type="common">Rocky mountain columbine</name>
    <dbReference type="NCBI Taxonomy" id="218851"/>
    <lineage>
        <taxon>Eukaryota</taxon>
        <taxon>Viridiplantae</taxon>
        <taxon>Streptophyta</taxon>
        <taxon>Embryophyta</taxon>
        <taxon>Tracheophyta</taxon>
        <taxon>Spermatophyta</taxon>
        <taxon>Magnoliopsida</taxon>
        <taxon>Ranunculales</taxon>
        <taxon>Ranunculaceae</taxon>
        <taxon>Thalictroideae</taxon>
        <taxon>Aquilegia</taxon>
    </lineage>
</organism>
<dbReference type="OrthoDB" id="3512640at2759"/>
<dbReference type="FunFam" id="3.40.640.10:FF:000046">
    <property type="entry name" value="Cystathionine gamma-lyase"/>
    <property type="match status" value="1"/>
</dbReference>
<dbReference type="PIRSF" id="PIRSF001434">
    <property type="entry name" value="CGS"/>
    <property type="match status" value="1"/>
</dbReference>
<gene>
    <name evidence="6" type="ORF">AQUCO_02000268v1</name>
</gene>
<evidence type="ECO:0000313" key="6">
    <source>
        <dbReference type="EMBL" id="PIA42698.1"/>
    </source>
</evidence>
<dbReference type="GO" id="GO:0030170">
    <property type="term" value="F:pyridoxal phosphate binding"/>
    <property type="evidence" value="ECO:0007669"/>
    <property type="project" value="InterPro"/>
</dbReference>
<dbReference type="CDD" id="cd00614">
    <property type="entry name" value="CGS_like"/>
    <property type="match status" value="1"/>
</dbReference>
<evidence type="ECO:0008006" key="8">
    <source>
        <dbReference type="Google" id="ProtNLM"/>
    </source>
</evidence>
<dbReference type="InParanoid" id="A0A2G5DGQ8"/>
<dbReference type="InterPro" id="IPR015424">
    <property type="entry name" value="PyrdxlP-dep_Trfase"/>
</dbReference>
<comment type="cofactor">
    <cofactor evidence="1 5">
        <name>pyridoxal 5'-phosphate</name>
        <dbReference type="ChEBI" id="CHEBI:597326"/>
    </cofactor>
</comment>
<dbReference type="InterPro" id="IPR015422">
    <property type="entry name" value="PyrdxlP-dep_Trfase_small"/>
</dbReference>
<evidence type="ECO:0000313" key="7">
    <source>
        <dbReference type="Proteomes" id="UP000230069"/>
    </source>
</evidence>
<dbReference type="PANTHER" id="PTHR11808:SF80">
    <property type="entry name" value="CYSTATHIONINE GAMMA-LYASE"/>
    <property type="match status" value="1"/>
</dbReference>
<sequence>MADFVGSVAVFPNNKKTTAAEWVDPESALAVARHEFGEHGGVNMSIEASATFTVMEPEHLRQMFAGELGAGRDCFIYSRHFNPTVLNLSRQMAALEGTEAAYCTSSGMSAISSVLMQLCSSGEHVVASQTLYGGTHALLTHFFPRTCNINTTFVDMRDHEMVKEAIIEGKTKVLYWESMSNPTLTVANVPELCRIAHDKGVKVMVDNTFAPMVLSPARLGADVVVHSISKYISGGADIIAGAVCGPASLVNSMMDLHQGALMLLGPTMNAKVAFELAERIPHLGLRMKEHCRRALVYATRMKKLGIKVIYPGLEEHPQHELLKSMANQEYGYGGILCVDMETEEKANKLMNYLQNFTQFGLMAVSLGYHETLMSCSGSSTSSEMNSKEQELAGISPGMIRMSIGYSGTLEQRWHQFEKALVRMQEDGLFKRI</sequence>
<evidence type="ECO:0000256" key="4">
    <source>
        <dbReference type="PIRSR" id="PIRSR001434-2"/>
    </source>
</evidence>
<dbReference type="Proteomes" id="UP000230069">
    <property type="component" value="Unassembled WGS sequence"/>
</dbReference>
<dbReference type="EMBL" id="KZ305037">
    <property type="protein sequence ID" value="PIA42698.1"/>
    <property type="molecule type" value="Genomic_DNA"/>
</dbReference>
<dbReference type="InterPro" id="IPR015421">
    <property type="entry name" value="PyrdxlP-dep_Trfase_major"/>
</dbReference>
<dbReference type="AlphaFoldDB" id="A0A2G5DGQ8"/>
<dbReference type="SUPFAM" id="SSF53383">
    <property type="entry name" value="PLP-dependent transferases"/>
    <property type="match status" value="1"/>
</dbReference>
<dbReference type="FunCoup" id="A0A2G5DGQ8">
    <property type="interactions" value="94"/>
</dbReference>
<proteinExistence type="inferred from homology"/>